<protein>
    <submittedName>
        <fullName evidence="1">Uncharacterized protein</fullName>
    </submittedName>
</protein>
<name>A0ABT4D1E4_9CLOT</name>
<dbReference type="EMBL" id="JAPQER010000005">
    <property type="protein sequence ID" value="MCY6485066.1"/>
    <property type="molecule type" value="Genomic_DNA"/>
</dbReference>
<organism evidence="1 2">
    <name type="scientific">Clostridium aestuarii</name>
    <dbReference type="NCBI Taxonomy" id="338193"/>
    <lineage>
        <taxon>Bacteria</taxon>
        <taxon>Bacillati</taxon>
        <taxon>Bacillota</taxon>
        <taxon>Clostridia</taxon>
        <taxon>Eubacteriales</taxon>
        <taxon>Clostridiaceae</taxon>
        <taxon>Clostridium</taxon>
    </lineage>
</organism>
<evidence type="ECO:0000313" key="2">
    <source>
        <dbReference type="Proteomes" id="UP001078443"/>
    </source>
</evidence>
<comment type="caution">
    <text evidence="1">The sequence shown here is derived from an EMBL/GenBank/DDBJ whole genome shotgun (WGS) entry which is preliminary data.</text>
</comment>
<accession>A0ABT4D1E4</accession>
<dbReference type="RefSeq" id="WP_268041391.1">
    <property type="nucleotide sequence ID" value="NZ_JAPQER010000005.1"/>
</dbReference>
<sequence length="147" mass="17676">MDSNVDNKRKKDIDEEYEMIPMGMCMPMEMQEMSMMPMQTMPYGMPMNMNCIPNPMSGMMMNQMMYGRNDMLRTDNIETSGYFDEDKIDDTRKKDNYRPNQVNRILRNIERYNPGIFKQMMMFGIPYPTAKKICRRIIRLTLMYYDD</sequence>
<keyword evidence="2" id="KW-1185">Reference proteome</keyword>
<proteinExistence type="predicted"/>
<gene>
    <name evidence="1" type="ORF">OW763_12025</name>
</gene>
<reference evidence="1" key="1">
    <citation type="submission" date="2022-12" db="EMBL/GenBank/DDBJ databases">
        <authorList>
            <person name="Wang J."/>
        </authorList>
    </citation>
    <scope>NUCLEOTIDE SEQUENCE</scope>
    <source>
        <strain evidence="1">HY-45-18</strain>
    </source>
</reference>
<dbReference type="Proteomes" id="UP001078443">
    <property type="component" value="Unassembled WGS sequence"/>
</dbReference>
<evidence type="ECO:0000313" key="1">
    <source>
        <dbReference type="EMBL" id="MCY6485066.1"/>
    </source>
</evidence>